<name>A0A1D8TQ11_9CYAN</name>
<dbReference type="Pfam" id="PF20551">
    <property type="entry name" value="DUF6765"/>
    <property type="match status" value="1"/>
</dbReference>
<evidence type="ECO:0000313" key="2">
    <source>
        <dbReference type="Proteomes" id="UP000177870"/>
    </source>
</evidence>
<dbReference type="InterPro" id="IPR046653">
    <property type="entry name" value="DUF6765"/>
</dbReference>
<dbReference type="KEGG" id="mpro:BJP34_09575"/>
<dbReference type="EMBL" id="CP017599">
    <property type="protein sequence ID" value="AOW99673.1"/>
    <property type="molecule type" value="Genomic_DNA"/>
</dbReference>
<dbReference type="STRING" id="1458985.BJP34_09575"/>
<organism evidence="1 2">
    <name type="scientific">Moorena producens PAL-8-15-08-1</name>
    <dbReference type="NCBI Taxonomy" id="1458985"/>
    <lineage>
        <taxon>Bacteria</taxon>
        <taxon>Bacillati</taxon>
        <taxon>Cyanobacteriota</taxon>
        <taxon>Cyanophyceae</taxon>
        <taxon>Coleofasciculales</taxon>
        <taxon>Coleofasciculaceae</taxon>
        <taxon>Moorena</taxon>
    </lineage>
</organism>
<protein>
    <submittedName>
        <fullName evidence="1">Uncharacterized protein</fullName>
    </submittedName>
</protein>
<gene>
    <name evidence="1" type="ORF">BJP34_09575</name>
</gene>
<proteinExistence type="predicted"/>
<evidence type="ECO:0000313" key="1">
    <source>
        <dbReference type="EMBL" id="AOW99673.1"/>
    </source>
</evidence>
<dbReference type="AlphaFoldDB" id="A0A1D8TQ11"/>
<dbReference type="Proteomes" id="UP000177870">
    <property type="component" value="Chromosome"/>
</dbReference>
<sequence length="297" mass="33716">MYQPNMKRKTLFLLTWVSTIVLILCWVLPTNAFNEFYRNGLKGHSTFHYEFTRTLVRAAGFSPELAEQIAVTNQAVDSVNFTGYNGTKVRLTNTGRFSQYSQYWHFPRRGCTDSFGVSYPTDASECNTCNYFTDSSDSCPRGIPELNSMDQWAIYGNSDDLLVTPKYSLNSRRFKTVPASSITALAIFLHSLADSYSHERCMETMQLREHKPFPAECNVLLWHLDLEFGGGDPGVAYTKNAARAVFKAAVHYIAQNEEGGDPLWSFDEANNFIEQFAEIESPDERAQFAIDTYNDLL</sequence>
<accession>A0A1D8TQ11</accession>
<reference evidence="2" key="1">
    <citation type="submission" date="2016-10" db="EMBL/GenBank/DDBJ databases">
        <title>Comparative genomics uncovers the prolific and rare metabolic potential of the cyanobacterial genus Moorea.</title>
        <authorList>
            <person name="Leao T."/>
            <person name="Castelao G."/>
            <person name="Korobeynikov A."/>
            <person name="Monroe E.A."/>
            <person name="Podell S."/>
            <person name="Glukhov E."/>
            <person name="Allen E."/>
            <person name="Gerwick W.H."/>
            <person name="Gerwick L."/>
        </authorList>
    </citation>
    <scope>NUCLEOTIDE SEQUENCE [LARGE SCALE GENOMIC DNA]</scope>
    <source>
        <strain evidence="2">PAL-8-15-08-1</strain>
    </source>
</reference>